<gene>
    <name evidence="2" type="ORF">JYP50_03775</name>
</gene>
<name>A0A939DCS4_9GAMM</name>
<feature type="region of interest" description="Disordered" evidence="1">
    <location>
        <begin position="1"/>
        <end position="73"/>
    </location>
</feature>
<proteinExistence type="predicted"/>
<organism evidence="2 3">
    <name type="scientific">Parahaliea mediterranea</name>
    <dbReference type="NCBI Taxonomy" id="651086"/>
    <lineage>
        <taxon>Bacteria</taxon>
        <taxon>Pseudomonadati</taxon>
        <taxon>Pseudomonadota</taxon>
        <taxon>Gammaproteobacteria</taxon>
        <taxon>Cellvibrionales</taxon>
        <taxon>Halieaceae</taxon>
        <taxon>Parahaliea</taxon>
    </lineage>
</organism>
<comment type="caution">
    <text evidence="2">The sequence shown here is derived from an EMBL/GenBank/DDBJ whole genome shotgun (WGS) entry which is preliminary data.</text>
</comment>
<sequence length="73" mass="8646">MSDTKSRFEARDVSPGGYTLSGDGERKYAGQERRRTNRRSGNDRRAEVRFDPTKQDRRRNPGRRKDDKSPKFW</sequence>
<dbReference type="RefSeq" id="WP_206559146.1">
    <property type="nucleotide sequence ID" value="NZ_JAFKCZ010000003.1"/>
</dbReference>
<dbReference type="EMBL" id="JAFKCZ010000003">
    <property type="protein sequence ID" value="MBN7795694.1"/>
    <property type="molecule type" value="Genomic_DNA"/>
</dbReference>
<dbReference type="Proteomes" id="UP000664303">
    <property type="component" value="Unassembled WGS sequence"/>
</dbReference>
<evidence type="ECO:0000313" key="2">
    <source>
        <dbReference type="EMBL" id="MBN7795694.1"/>
    </source>
</evidence>
<feature type="compositionally biased region" description="Basic and acidic residues" evidence="1">
    <location>
        <begin position="1"/>
        <end position="12"/>
    </location>
</feature>
<protein>
    <submittedName>
        <fullName evidence="2">Uncharacterized protein</fullName>
    </submittedName>
</protein>
<feature type="compositionally biased region" description="Basic and acidic residues" evidence="1">
    <location>
        <begin position="23"/>
        <end position="73"/>
    </location>
</feature>
<evidence type="ECO:0000256" key="1">
    <source>
        <dbReference type="SAM" id="MobiDB-lite"/>
    </source>
</evidence>
<keyword evidence="3" id="KW-1185">Reference proteome</keyword>
<reference evidence="2" key="1">
    <citation type="submission" date="2021-02" db="EMBL/GenBank/DDBJ databases">
        <title>PHA producing bacteria isolated from coastal sediment in Guangdong, Shenzhen.</title>
        <authorList>
            <person name="Zheng W."/>
            <person name="Yu S."/>
            <person name="Huang Y."/>
        </authorList>
    </citation>
    <scope>NUCLEOTIDE SEQUENCE</scope>
    <source>
        <strain evidence="2">TN14-10</strain>
    </source>
</reference>
<evidence type="ECO:0000313" key="3">
    <source>
        <dbReference type="Proteomes" id="UP000664303"/>
    </source>
</evidence>
<accession>A0A939DCS4</accession>
<dbReference type="AlphaFoldDB" id="A0A939DCS4"/>